<gene>
    <name evidence="2" type="ORF">DOO78_20455</name>
</gene>
<evidence type="ECO:0000313" key="3">
    <source>
        <dbReference type="Proteomes" id="UP000249065"/>
    </source>
</evidence>
<evidence type="ECO:0000256" key="1">
    <source>
        <dbReference type="SAM" id="Phobius"/>
    </source>
</evidence>
<evidence type="ECO:0000313" key="2">
    <source>
        <dbReference type="EMBL" id="RAI57212.1"/>
    </source>
</evidence>
<feature type="transmembrane region" description="Helical" evidence="1">
    <location>
        <begin position="35"/>
        <end position="57"/>
    </location>
</feature>
<protein>
    <submittedName>
        <fullName evidence="2">Multidrug DMT transporter permease</fullName>
    </submittedName>
</protein>
<keyword evidence="1" id="KW-1133">Transmembrane helix</keyword>
<proteinExistence type="predicted"/>
<organism evidence="2 3">
    <name type="scientific">Roseicella frigidaeris</name>
    <dbReference type="NCBI Taxonomy" id="2230885"/>
    <lineage>
        <taxon>Bacteria</taxon>
        <taxon>Pseudomonadati</taxon>
        <taxon>Pseudomonadota</taxon>
        <taxon>Alphaproteobacteria</taxon>
        <taxon>Acetobacterales</taxon>
        <taxon>Roseomonadaceae</taxon>
        <taxon>Roseicella</taxon>
    </lineage>
</organism>
<dbReference type="EMBL" id="QLIX01000020">
    <property type="protein sequence ID" value="RAI57212.1"/>
    <property type="molecule type" value="Genomic_DNA"/>
</dbReference>
<accession>A0A327M4R2</accession>
<dbReference type="OrthoDB" id="7276059at2"/>
<sequence length="109" mass="11759">MQVYIAALILLSLAGVIEARCSTPGLRPAAAVADRVFHFMGRAAFGFWLFLLGWGFWTLPWSQPVAGLILSLGANALLVRGGARPYWPGLSMGLALLGFFLVTVVLNRL</sequence>
<comment type="caution">
    <text evidence="2">The sequence shown here is derived from an EMBL/GenBank/DDBJ whole genome shotgun (WGS) entry which is preliminary data.</text>
</comment>
<keyword evidence="1" id="KW-0812">Transmembrane</keyword>
<dbReference type="Proteomes" id="UP000249065">
    <property type="component" value="Unassembled WGS sequence"/>
</dbReference>
<keyword evidence="1" id="KW-0472">Membrane</keyword>
<dbReference type="RefSeq" id="WP_111471729.1">
    <property type="nucleotide sequence ID" value="NZ_QLIX01000020.1"/>
</dbReference>
<feature type="transmembrane region" description="Helical" evidence="1">
    <location>
        <begin position="89"/>
        <end position="106"/>
    </location>
</feature>
<name>A0A327M4R2_9PROT</name>
<dbReference type="AlphaFoldDB" id="A0A327M4R2"/>
<reference evidence="3" key="1">
    <citation type="submission" date="2018-06" db="EMBL/GenBank/DDBJ databases">
        <authorList>
            <person name="Khan S.A."/>
        </authorList>
    </citation>
    <scope>NUCLEOTIDE SEQUENCE [LARGE SCALE GENOMIC DNA]</scope>
    <source>
        <strain evidence="3">DB-1506</strain>
    </source>
</reference>
<keyword evidence="3" id="KW-1185">Reference proteome</keyword>